<evidence type="ECO:0000313" key="7">
    <source>
        <dbReference type="EMBL" id="BCS89705.1"/>
    </source>
</evidence>
<dbReference type="InterPro" id="IPR029039">
    <property type="entry name" value="Flavoprotein-like_sf"/>
</dbReference>
<evidence type="ECO:0000256" key="4">
    <source>
        <dbReference type="ARBA" id="ARBA00023014"/>
    </source>
</evidence>
<dbReference type="Pfam" id="PF13187">
    <property type="entry name" value="Fer4_9"/>
    <property type="match status" value="1"/>
</dbReference>
<proteinExistence type="predicted"/>
<keyword evidence="3" id="KW-0408">Iron</keyword>
<evidence type="ECO:0000313" key="8">
    <source>
        <dbReference type="Proteomes" id="UP001053296"/>
    </source>
</evidence>
<dbReference type="PROSITE" id="PS50902">
    <property type="entry name" value="FLAVODOXIN_LIKE"/>
    <property type="match status" value="1"/>
</dbReference>
<keyword evidence="4" id="KW-0411">Iron-sulfur</keyword>
<dbReference type="Gene3D" id="3.40.50.360">
    <property type="match status" value="1"/>
</dbReference>
<dbReference type="SUPFAM" id="SSF52218">
    <property type="entry name" value="Flavoproteins"/>
    <property type="match status" value="1"/>
</dbReference>
<evidence type="ECO:0000259" key="6">
    <source>
        <dbReference type="PROSITE" id="PS51379"/>
    </source>
</evidence>
<dbReference type="RefSeq" id="WP_229591666.1">
    <property type="nucleotide sequence ID" value="NZ_AP024485.1"/>
</dbReference>
<dbReference type="PROSITE" id="PS51379">
    <property type="entry name" value="4FE4S_FER_2"/>
    <property type="match status" value="2"/>
</dbReference>
<keyword evidence="2" id="KW-0479">Metal-binding</keyword>
<keyword evidence="8" id="KW-1185">Reference proteome</keyword>
<feature type="domain" description="4Fe-4S ferredoxin-type" evidence="6">
    <location>
        <begin position="214"/>
        <end position="243"/>
    </location>
</feature>
<evidence type="ECO:0000256" key="1">
    <source>
        <dbReference type="ARBA" id="ARBA00022485"/>
    </source>
</evidence>
<dbReference type="InterPro" id="IPR050157">
    <property type="entry name" value="PSI_iron-sulfur_center"/>
</dbReference>
<protein>
    <submittedName>
        <fullName evidence="7">(Fe-S)-binding protein</fullName>
    </submittedName>
</protein>
<sequence>MNINTVKLAYFSPTKTTETILHDIAKGIGPETLDVIDITRSDARQQPLKVAEDELLIVGVPVYMGRVPALVGEWLNALEASNTPAVCVVVYGNREFDDALIELKEWITGQGCVPIAGAAYIGEHSFSDSGLPTAQGRPDQDDRTHAEAFGQAIVKKMHSVSAISQFAPIEVPGNHPYKGKTTLWDVNFIAVSEECGQCGICADVCPVEAIAPEDSSRIDEVKCITCCACIKSCPQNARSIKPGPVNDAQKRLNTNCKAPKKPEWFL</sequence>
<organism evidence="7 8">
    <name type="scientific">Pseudodesulfovibrio sediminis</name>
    <dbReference type="NCBI Taxonomy" id="2810563"/>
    <lineage>
        <taxon>Bacteria</taxon>
        <taxon>Pseudomonadati</taxon>
        <taxon>Thermodesulfobacteriota</taxon>
        <taxon>Desulfovibrionia</taxon>
        <taxon>Desulfovibrionales</taxon>
        <taxon>Desulfovibrionaceae</taxon>
    </lineage>
</organism>
<feature type="domain" description="4Fe-4S ferredoxin-type" evidence="6">
    <location>
        <begin position="187"/>
        <end position="213"/>
    </location>
</feature>
<dbReference type="NCBIfam" id="NF038196">
    <property type="entry name" value="ferrodoxin_EFR1"/>
    <property type="match status" value="1"/>
</dbReference>
<dbReference type="InterPro" id="IPR017896">
    <property type="entry name" value="4Fe4S_Fe-S-bd"/>
</dbReference>
<gene>
    <name evidence="7" type="ORF">PSDVSF_29470</name>
</gene>
<dbReference type="Proteomes" id="UP001053296">
    <property type="component" value="Chromosome"/>
</dbReference>
<feature type="domain" description="Flavodoxin-like" evidence="5">
    <location>
        <begin position="6"/>
        <end position="154"/>
    </location>
</feature>
<dbReference type="Gene3D" id="3.30.70.20">
    <property type="match status" value="1"/>
</dbReference>
<dbReference type="InterPro" id="IPR008254">
    <property type="entry name" value="Flavodoxin/NO_synth"/>
</dbReference>
<dbReference type="InterPro" id="IPR047964">
    <property type="entry name" value="EFR1-like"/>
</dbReference>
<name>A0ABN6EWT7_9BACT</name>
<dbReference type="PANTHER" id="PTHR24960:SF80">
    <property type="entry name" value="FERREDOXIN"/>
    <property type="match status" value="1"/>
</dbReference>
<dbReference type="EMBL" id="AP024485">
    <property type="protein sequence ID" value="BCS89705.1"/>
    <property type="molecule type" value="Genomic_DNA"/>
</dbReference>
<evidence type="ECO:0000256" key="2">
    <source>
        <dbReference type="ARBA" id="ARBA00022723"/>
    </source>
</evidence>
<keyword evidence="1" id="KW-0004">4Fe-4S</keyword>
<dbReference type="SUPFAM" id="SSF54862">
    <property type="entry name" value="4Fe-4S ferredoxins"/>
    <property type="match status" value="1"/>
</dbReference>
<accession>A0ABN6EWT7</accession>
<evidence type="ECO:0000256" key="3">
    <source>
        <dbReference type="ARBA" id="ARBA00023004"/>
    </source>
</evidence>
<dbReference type="PANTHER" id="PTHR24960">
    <property type="entry name" value="PHOTOSYSTEM I IRON-SULFUR CENTER-RELATED"/>
    <property type="match status" value="1"/>
</dbReference>
<reference evidence="7" key="1">
    <citation type="journal article" date="2022" name="Arch. Microbiol.">
        <title>Pseudodesulfovibrio sediminis sp. nov., a mesophilic and neutrophilic sulfate-reducing bacterium isolated from sediment of a brackish lake.</title>
        <authorList>
            <person name="Takahashi A."/>
            <person name="Kojima H."/>
            <person name="Watanabe M."/>
            <person name="Fukui M."/>
        </authorList>
    </citation>
    <scope>NUCLEOTIDE SEQUENCE</scope>
    <source>
        <strain evidence="7">SF6</strain>
    </source>
</reference>
<evidence type="ECO:0000259" key="5">
    <source>
        <dbReference type="PROSITE" id="PS50902"/>
    </source>
</evidence>